<organism evidence="1 2">
    <name type="scientific">Nocardia bhagyanarayanae</name>
    <dbReference type="NCBI Taxonomy" id="1215925"/>
    <lineage>
        <taxon>Bacteria</taxon>
        <taxon>Bacillati</taxon>
        <taxon>Actinomycetota</taxon>
        <taxon>Actinomycetes</taxon>
        <taxon>Mycobacteriales</taxon>
        <taxon>Nocardiaceae</taxon>
        <taxon>Nocardia</taxon>
    </lineage>
</organism>
<sequence length="262" mass="28752">MADKRPIRTDVPHSARIWNYWLGGRDYYEADRLAGEAGVAGYPEIKTLAMQSRQFLIRVVRYLAAEAGVRQFLDIGTGLPTMQNTHEVAQSAAPDSRIVYVDNDPLVLAHARALLVNTTDEGVTTYLEADFNDPEMILADARHVLNFSKPIAVMYIGVLGHARSYDQVRRVVNTMMDGVPSGSYLALYDGATDDKAYVRMCENYAKTGGAPYFPRSSAEITGIFDGLDLVEPGVVPINHWRTDDAAQGVRGASAWGGVGRKP</sequence>
<evidence type="ECO:0000313" key="1">
    <source>
        <dbReference type="EMBL" id="TQM26583.1"/>
    </source>
</evidence>
<dbReference type="PIRSF" id="PIRSF017393">
    <property type="entry name" value="MTase_SAV2177"/>
    <property type="match status" value="1"/>
</dbReference>
<dbReference type="InterPro" id="IPR029063">
    <property type="entry name" value="SAM-dependent_MTases_sf"/>
</dbReference>
<proteinExistence type="predicted"/>
<dbReference type="GO" id="GO:0032259">
    <property type="term" value="P:methylation"/>
    <property type="evidence" value="ECO:0007669"/>
    <property type="project" value="UniProtKB-KW"/>
</dbReference>
<dbReference type="EMBL" id="VFPG01000002">
    <property type="protein sequence ID" value="TQM26583.1"/>
    <property type="molecule type" value="Genomic_DNA"/>
</dbReference>
<dbReference type="AlphaFoldDB" id="A0A543EYB8"/>
<keyword evidence="1" id="KW-0489">Methyltransferase</keyword>
<dbReference type="InterPro" id="IPR006764">
    <property type="entry name" value="SAM_dep_MeTrfase_SAV2177_type"/>
</dbReference>
<keyword evidence="1" id="KW-0808">Transferase</keyword>
<evidence type="ECO:0000313" key="2">
    <source>
        <dbReference type="Proteomes" id="UP000316331"/>
    </source>
</evidence>
<accession>A0A543EYB8</accession>
<dbReference type="RefSeq" id="WP_141813101.1">
    <property type="nucleotide sequence ID" value="NZ_VFPG01000002.1"/>
</dbReference>
<dbReference type="Gene3D" id="3.40.50.150">
    <property type="entry name" value="Vaccinia Virus protein VP39"/>
    <property type="match status" value="1"/>
</dbReference>
<keyword evidence="2" id="KW-1185">Reference proteome</keyword>
<dbReference type="Proteomes" id="UP000316331">
    <property type="component" value="Unassembled WGS sequence"/>
</dbReference>
<dbReference type="GO" id="GO:0008168">
    <property type="term" value="F:methyltransferase activity"/>
    <property type="evidence" value="ECO:0007669"/>
    <property type="project" value="UniProtKB-KW"/>
</dbReference>
<comment type="caution">
    <text evidence="1">The sequence shown here is derived from an EMBL/GenBank/DDBJ whole genome shotgun (WGS) entry which is preliminary data.</text>
</comment>
<dbReference type="Pfam" id="PF04672">
    <property type="entry name" value="Methyltransf_19"/>
    <property type="match status" value="1"/>
</dbReference>
<name>A0A543EYB8_9NOCA</name>
<dbReference type="SUPFAM" id="SSF53335">
    <property type="entry name" value="S-adenosyl-L-methionine-dependent methyltransferases"/>
    <property type="match status" value="1"/>
</dbReference>
<gene>
    <name evidence="1" type="ORF">FB390_6785</name>
</gene>
<reference evidence="1 2" key="1">
    <citation type="submission" date="2019-06" db="EMBL/GenBank/DDBJ databases">
        <title>Sequencing the genomes of 1000 actinobacteria strains.</title>
        <authorList>
            <person name="Klenk H.-P."/>
        </authorList>
    </citation>
    <scope>NUCLEOTIDE SEQUENCE [LARGE SCALE GENOMIC DNA]</scope>
    <source>
        <strain evidence="1 2">DSM 103495</strain>
    </source>
</reference>
<dbReference type="OrthoDB" id="4134439at2"/>
<protein>
    <submittedName>
        <fullName evidence="1">S-adenosyl methyltransferase</fullName>
    </submittedName>
</protein>